<dbReference type="GO" id="GO:0004519">
    <property type="term" value="F:endonuclease activity"/>
    <property type="evidence" value="ECO:0007669"/>
    <property type="project" value="UniProtKB-KW"/>
</dbReference>
<evidence type="ECO:0000313" key="5">
    <source>
        <dbReference type="EMBL" id="AVQ29722.1"/>
    </source>
</evidence>
<feature type="domain" description="FokI recognition" evidence="2">
    <location>
        <begin position="4"/>
        <end position="139"/>
    </location>
</feature>
<dbReference type="Gene3D" id="1.10.10.10">
    <property type="entry name" value="Winged helix-like DNA-binding domain superfamily/Winged helix DNA-binding domain"/>
    <property type="match status" value="1"/>
</dbReference>
<dbReference type="CDD" id="cd00941">
    <property type="entry name" value="FokI_N"/>
    <property type="match status" value="1"/>
</dbReference>
<dbReference type="Pfam" id="PF02980">
    <property type="entry name" value="FokI_dom_2"/>
    <property type="match status" value="1"/>
</dbReference>
<dbReference type="GeneID" id="77466401"/>
<evidence type="ECO:0000259" key="1">
    <source>
        <dbReference type="Pfam" id="PF02980"/>
    </source>
</evidence>
<dbReference type="InterPro" id="IPR004233">
    <property type="entry name" value="FokI_D2"/>
</dbReference>
<dbReference type="SUPFAM" id="SSF46785">
    <property type="entry name" value="Winged helix' DNA-binding domain"/>
    <property type="match status" value="3"/>
</dbReference>
<dbReference type="RefSeq" id="WP_005951179.1">
    <property type="nucleotide sequence ID" value="NZ_CP028103.1"/>
</dbReference>
<evidence type="ECO:0000313" key="6">
    <source>
        <dbReference type="Proteomes" id="UP000241238"/>
    </source>
</evidence>
<gene>
    <name evidence="5" type="ORF">C4N18_00220</name>
</gene>
<protein>
    <submittedName>
        <fullName evidence="5">Restriction endonuclease</fullName>
    </submittedName>
</protein>
<dbReference type="Pfam" id="PF09254">
    <property type="entry name" value="FokI_cleav_dom"/>
    <property type="match status" value="1"/>
</dbReference>
<dbReference type="Gene3D" id="3.90.241.10">
    <property type="entry name" value="Foki Restriction Endonuclease, Chain A, domain 1"/>
    <property type="match status" value="1"/>
</dbReference>
<dbReference type="InterPro" id="IPR044945">
    <property type="entry name" value="FokI_dom_1_2"/>
</dbReference>
<feature type="domain" description="FokI recognition" evidence="1">
    <location>
        <begin position="147"/>
        <end position="246"/>
    </location>
</feature>
<keyword evidence="6" id="KW-1185">Reference proteome</keyword>
<keyword evidence="5" id="KW-0378">Hydrolase</keyword>
<name>A0ABN5JCK6_FUSVA</name>
<dbReference type="InterPro" id="IPR004234">
    <property type="entry name" value="FokI_D1"/>
</dbReference>
<dbReference type="Pfam" id="PF02981">
    <property type="entry name" value="FokI_D1"/>
    <property type="match status" value="1"/>
</dbReference>
<sequence length="569" mass="65748">MIERTFGWIQNPSDFSKLKNVVSVFMTDSDIYKDLLNRKIPSLIENEVLKKKMIEEMKKVPLEMDYRLLKGHGPCNKESRSNVKCSGIIQAAIPNQKRREYSDDWTADGFLRWAISIGLLDYNIDNDTVSITELGKKYILADDKKKENEILVTAFLSYPPAVRILNLLESGDILTKFEIGKQLGGLGEAGFTSIPQDLYIQAIETTNDSTKSKIRSNTEGSADKYARMICSWLLKVGLVQKVKKEVKTIIGSIEYKTKIGHSYKITLNGLKELKRTKGVSSYKRISKIVYWQMLATKGNDRDYIRNRRGYIIKAINNRYKKIEEIQKYLKKNSIEENIATINDEIQVLIAMGLSVKENKKGFIIDDTILKFEIPVTKVSKTNILELKDNTREKLVYLDHRYLSLFDLAYDDKASRDFEIQTIDLLINELQFKGLRLGERRKPDGIISYGVNGVIIDNKAYSKGYNLPIRQADEMIRYIQENQSRDEKLNPNKWWENFEEETSKFNYLFISSKFISGFKKNLQYIADRTGVNGGAINVENLLCFAEMLKSGKLEYNDFFNQYNNDEIIMR</sequence>
<dbReference type="InterPro" id="IPR036388">
    <property type="entry name" value="WH-like_DNA-bd_sf"/>
</dbReference>
<evidence type="ECO:0000259" key="4">
    <source>
        <dbReference type="Pfam" id="PF16902"/>
    </source>
</evidence>
<proteinExistence type="predicted"/>
<dbReference type="SUPFAM" id="SSF52980">
    <property type="entry name" value="Restriction endonuclease-like"/>
    <property type="match status" value="1"/>
</dbReference>
<feature type="domain" description="FokI D3" evidence="4">
    <location>
        <begin position="294"/>
        <end position="359"/>
    </location>
</feature>
<keyword evidence="5" id="KW-0540">Nuclease</keyword>
<reference evidence="6" key="1">
    <citation type="journal article" date="2018" name="MSphere">
        <title>Fusobacterium Genomics Using MinION and Illumina Sequencing Enables Genome Completion and Correction.</title>
        <authorList>
            <person name="Todd S.M."/>
            <person name="Settlage R.E."/>
            <person name="Lahmers K.K."/>
            <person name="Slade D.J."/>
        </authorList>
    </citation>
    <scope>NUCLEOTIDE SEQUENCE [LARGE SCALE GENOMIC DNA]</scope>
    <source>
        <strain evidence="6">ATCC 27725</strain>
    </source>
</reference>
<dbReference type="CDD" id="cd22327">
    <property type="entry name" value="FokI_nuclease-like"/>
    <property type="match status" value="1"/>
</dbReference>
<feature type="domain" description="FokI cleavage" evidence="3">
    <location>
        <begin position="384"/>
        <end position="553"/>
    </location>
</feature>
<dbReference type="InterPro" id="IPR015334">
    <property type="entry name" value="FokI_cleavage_dom"/>
</dbReference>
<dbReference type="InterPro" id="IPR036390">
    <property type="entry name" value="WH_DNA-bd_sf"/>
</dbReference>
<dbReference type="EMBL" id="CP028103">
    <property type="protein sequence ID" value="AVQ29722.1"/>
    <property type="molecule type" value="Genomic_DNA"/>
</dbReference>
<dbReference type="InterPro" id="IPR031655">
    <property type="entry name" value="FokI_D3"/>
</dbReference>
<keyword evidence="5" id="KW-0255">Endonuclease</keyword>
<organism evidence="5 6">
    <name type="scientific">Fusobacterium varium ATCC 27725</name>
    <dbReference type="NCBI Taxonomy" id="469618"/>
    <lineage>
        <taxon>Bacteria</taxon>
        <taxon>Fusobacteriati</taxon>
        <taxon>Fusobacteriota</taxon>
        <taxon>Fusobacteriia</taxon>
        <taxon>Fusobacteriales</taxon>
        <taxon>Fusobacteriaceae</taxon>
        <taxon>Fusobacterium</taxon>
    </lineage>
</organism>
<dbReference type="Gene3D" id="3.40.91.30">
    <property type="match status" value="1"/>
</dbReference>
<accession>A0ABN5JCK6</accession>
<evidence type="ECO:0000259" key="2">
    <source>
        <dbReference type="Pfam" id="PF02981"/>
    </source>
</evidence>
<dbReference type="Pfam" id="PF16902">
    <property type="entry name" value="FokI_D3"/>
    <property type="match status" value="1"/>
</dbReference>
<dbReference type="Proteomes" id="UP000241238">
    <property type="component" value="Chromosome"/>
</dbReference>
<evidence type="ECO:0000259" key="3">
    <source>
        <dbReference type="Pfam" id="PF09254"/>
    </source>
</evidence>
<dbReference type="InterPro" id="IPR011335">
    <property type="entry name" value="Restrct_endonuc-II-like"/>
</dbReference>